<feature type="compositionally biased region" description="Basic and acidic residues" evidence="1">
    <location>
        <begin position="262"/>
        <end position="280"/>
    </location>
</feature>
<dbReference type="Gene3D" id="3.30.420.10">
    <property type="entry name" value="Ribonuclease H-like superfamily/Ribonuclease H"/>
    <property type="match status" value="1"/>
</dbReference>
<feature type="compositionally biased region" description="Basic and acidic residues" evidence="1">
    <location>
        <begin position="571"/>
        <end position="584"/>
    </location>
</feature>
<dbReference type="InterPro" id="IPR008042">
    <property type="entry name" value="Retrotrans_Pao"/>
</dbReference>
<keyword evidence="2" id="KW-1133">Transmembrane helix</keyword>
<dbReference type="SUPFAM" id="SSF53098">
    <property type="entry name" value="Ribonuclease H-like"/>
    <property type="match status" value="1"/>
</dbReference>
<sequence length="1557" mass="174435">MKRALRSRAVRRTTISKLIKSMEAELDGEAPSEKFVRINYRIMEEYMVKIREEDELIWKLMLEDKENDDKVLEEERDTVIHYYEKWIDLEIKTNHFLSSLMKDTEALHGASSKKGSLPGTGVCRLPKLDLKICDGSSLEFGMSEKPRVVGVTLMKGVDPASIKEDAGIVVSSEQMVEETSKQIAVEESIKAQVVKGHFAEDGEKAQVDKRSVVEVDESHRAEVKKESVEADEEKGLDVEQGMDSKNTEEVKLLYAEQGTDSKVAERQDADLENGKDSEAEAKDIGVGDSETAIKGYESVSNSKAVAEGADQVEISDGEAESIDDIEERVVRVPASRKLVEAGQTGDAEFKVTGYYLPDRPVFGCESKTTPIRPVFDDASCRGRNGFSLKRHLRRRPSLLRGIPEIRIKLRENKFGVLADLKRYFRLMLSARYLKILKKRKWLNDDAKVGESKTLSKQGCTIRITYVNRETIEKGSIGKYLPNNKMQLVSKETVSGAVVTPILYTPASSPKGQVPTPEKNLNLGDKSPERSGKSAKLERIANPIDHRNIILSGLRSLKKISESYDCSGPSDDTSKPSDDTSKPADDALASDPDSSKGKAQGSQEVPEVAVEDSDERSAIEDSQPSEPLDVEGSGVGASSDVEVRAQTKSPKAISSKILCMKKEESSIDLEEEDNGRNEPSPASITIKALEPTDSKEIDQIIVMLPRNKVTNSLEKTSATTTSEMLSFIAKLEDPLRWLAPVLVTEKNNGSKVVDSGLHWDDPMDETAQGVKLHGFGDDSEDAYAAAVYIRIPTDDGVSVRLLASKTKLAPMRKMSIPRLELCAALLLTRLVKYNGRVEYQTGECYLLVRFYHSLELVAWILRFCHNCRYSAERYQSHLTTAELRNAHRRILQSIQFQHFREEIRSLTTLGSVKRTSKIYGLTPFLDDQGILRVGGRLKWAPSMTYERKHSALLPSSGKVAQMIVRAVHMRTMHGSVHLMLSTWGQKYWMLRVKDKVKRCIRECVTFCRYNRVTQGQLMSDLPKERLTPGKPFSISGVDYAGPVNLRMSKGRGRKTEKGYICLFVCFVTRAVHLELVTDASTPTFMSAFKRFVARRGHCTRLYSDQGTGFVGAARQLRSRFYLAQNQLKELAAVLANDGNLLVRARRARFILGQDLGADYTSGQKSVEMENLMESSLGEEAPTMNLFGPWKGYDTSEQLCVVGITIGVNYALHVQRIDIWWPDVVNNPAPDRWRDFTGTNQDSPPYAGSQYKRAQKWDKCGNPITHPRPRLPSTFHIGITTEPVKVDRITEDSSMQRMTEVGDEYVADALTNMQPHYEDLVGRLTDAIRGLAVPRAEEALISSFDGSHATSSLLPNSHLQRSTPASISHFKMNKYIFLFLAISAILAFSAAVVQGVEMENLMESSLGEEAPTMNLFGPWKGYDTSEFEDEDLEALLEMKTTLKHKNSLLAASLNITRQAVSLGLHVMGKIQKEGKWLRHELSKRTKNIEERYLKSYWKGFKENRWRLYLTSILTGEATHVSLEQLTQFCQEIAVKRPECAQIHGKLMLLHDNARPHIGK</sequence>
<gene>
    <name evidence="3" type="ORF">LAZ67_16000353</name>
</gene>
<feature type="region of interest" description="Disordered" evidence="1">
    <location>
        <begin position="663"/>
        <end position="682"/>
    </location>
</feature>
<evidence type="ECO:0000313" key="4">
    <source>
        <dbReference type="Proteomes" id="UP001235939"/>
    </source>
</evidence>
<keyword evidence="2" id="KW-0812">Transmembrane</keyword>
<feature type="region of interest" description="Disordered" evidence="1">
    <location>
        <begin position="257"/>
        <end position="280"/>
    </location>
</feature>
<feature type="compositionally biased region" description="Basic and acidic residues" evidence="1">
    <location>
        <begin position="525"/>
        <end position="539"/>
    </location>
</feature>
<reference evidence="3 4" key="1">
    <citation type="submission" date="2022-01" db="EMBL/GenBank/DDBJ databases">
        <title>A chromosomal length assembly of Cordylochernes scorpioides.</title>
        <authorList>
            <person name="Zeh D."/>
            <person name="Zeh J."/>
        </authorList>
    </citation>
    <scope>NUCLEOTIDE SEQUENCE [LARGE SCALE GENOMIC DNA]</scope>
    <source>
        <strain evidence="3">IN4F17</strain>
        <tissue evidence="3">Whole Body</tissue>
    </source>
</reference>
<feature type="region of interest" description="Disordered" evidence="1">
    <location>
        <begin position="504"/>
        <end position="539"/>
    </location>
</feature>
<keyword evidence="4" id="KW-1185">Reference proteome</keyword>
<evidence type="ECO:0000256" key="1">
    <source>
        <dbReference type="SAM" id="MobiDB-lite"/>
    </source>
</evidence>
<evidence type="ECO:0000256" key="2">
    <source>
        <dbReference type="SAM" id="Phobius"/>
    </source>
</evidence>
<organism evidence="3 4">
    <name type="scientific">Cordylochernes scorpioides</name>
    <dbReference type="NCBI Taxonomy" id="51811"/>
    <lineage>
        <taxon>Eukaryota</taxon>
        <taxon>Metazoa</taxon>
        <taxon>Ecdysozoa</taxon>
        <taxon>Arthropoda</taxon>
        <taxon>Chelicerata</taxon>
        <taxon>Arachnida</taxon>
        <taxon>Pseudoscorpiones</taxon>
        <taxon>Cheliferoidea</taxon>
        <taxon>Chernetidae</taxon>
        <taxon>Cordylochernes</taxon>
    </lineage>
</organism>
<evidence type="ECO:0000313" key="3">
    <source>
        <dbReference type="EMBL" id="UYV78167.1"/>
    </source>
</evidence>
<protein>
    <recommendedName>
        <fullName evidence="5">Integrase catalytic domain-containing protein</fullName>
    </recommendedName>
</protein>
<dbReference type="Proteomes" id="UP001235939">
    <property type="component" value="Chromosome 16"/>
</dbReference>
<dbReference type="InterPro" id="IPR036397">
    <property type="entry name" value="RNaseH_sf"/>
</dbReference>
<name>A0ABY6LD78_9ARAC</name>
<feature type="transmembrane region" description="Helical" evidence="2">
    <location>
        <begin position="1373"/>
        <end position="1394"/>
    </location>
</feature>
<evidence type="ECO:0008006" key="5">
    <source>
        <dbReference type="Google" id="ProtNLM"/>
    </source>
</evidence>
<dbReference type="EMBL" id="CP092878">
    <property type="protein sequence ID" value="UYV78167.1"/>
    <property type="molecule type" value="Genomic_DNA"/>
</dbReference>
<dbReference type="Pfam" id="PF05380">
    <property type="entry name" value="Peptidase_A17"/>
    <property type="match status" value="1"/>
</dbReference>
<feature type="region of interest" description="Disordered" evidence="1">
    <location>
        <begin position="561"/>
        <end position="647"/>
    </location>
</feature>
<dbReference type="PANTHER" id="PTHR47331">
    <property type="entry name" value="PHD-TYPE DOMAIN-CONTAINING PROTEIN"/>
    <property type="match status" value="1"/>
</dbReference>
<proteinExistence type="predicted"/>
<dbReference type="InterPro" id="IPR012337">
    <property type="entry name" value="RNaseH-like_sf"/>
</dbReference>
<accession>A0ABY6LD78</accession>
<keyword evidence="2" id="KW-0472">Membrane</keyword>